<dbReference type="EMBL" id="CM007650">
    <property type="protein sequence ID" value="ONM54868.1"/>
    <property type="molecule type" value="Genomic_DNA"/>
</dbReference>
<gene>
    <name evidence="1" type="ORF">ZEAMMB73_Zm00001d020402</name>
</gene>
<reference evidence="1" key="1">
    <citation type="submission" date="2015-12" db="EMBL/GenBank/DDBJ databases">
        <title>Update maize B73 reference genome by single molecule sequencing technologies.</title>
        <authorList>
            <consortium name="Maize Genome Sequencing Project"/>
            <person name="Ware D."/>
        </authorList>
    </citation>
    <scope>NUCLEOTIDE SEQUENCE [LARGE SCALE GENOMIC DNA]</scope>
    <source>
        <tissue evidence="1">Seedling</tissue>
    </source>
</reference>
<evidence type="ECO:0000313" key="1">
    <source>
        <dbReference type="EMBL" id="ONM54866.1"/>
    </source>
</evidence>
<organism evidence="1">
    <name type="scientific">Zea mays</name>
    <name type="common">Maize</name>
    <dbReference type="NCBI Taxonomy" id="4577"/>
    <lineage>
        <taxon>Eukaryota</taxon>
        <taxon>Viridiplantae</taxon>
        <taxon>Streptophyta</taxon>
        <taxon>Embryophyta</taxon>
        <taxon>Tracheophyta</taxon>
        <taxon>Spermatophyta</taxon>
        <taxon>Magnoliopsida</taxon>
        <taxon>Liliopsida</taxon>
        <taxon>Poales</taxon>
        <taxon>Poaceae</taxon>
        <taxon>PACMAD clade</taxon>
        <taxon>Panicoideae</taxon>
        <taxon>Andropogonodae</taxon>
        <taxon>Andropogoneae</taxon>
        <taxon>Tripsacinae</taxon>
        <taxon>Zea</taxon>
    </lineage>
</organism>
<proteinExistence type="predicted"/>
<dbReference type="EMBL" id="CM007650">
    <property type="protein sequence ID" value="ONM54866.1"/>
    <property type="molecule type" value="Genomic_DNA"/>
</dbReference>
<name>A0A1D6I400_MAIZE</name>
<accession>A0A1D6I400</accession>
<sequence>MAAKVSIRAQPQ</sequence>
<protein>
    <submittedName>
        <fullName evidence="1">Putative cinnamyl alcohol dehydrogenase 6</fullName>
    </submittedName>
</protein>